<protein>
    <submittedName>
        <fullName evidence="2">Uncharacterized protein</fullName>
    </submittedName>
</protein>
<feature type="region of interest" description="Disordered" evidence="1">
    <location>
        <begin position="33"/>
        <end position="113"/>
    </location>
</feature>
<dbReference type="Proteomes" id="UP001177670">
    <property type="component" value="Unassembled WGS sequence"/>
</dbReference>
<proteinExistence type="predicted"/>
<name>A0AA40G874_9HYME</name>
<organism evidence="2 3">
    <name type="scientific">Melipona bicolor</name>
    <dbReference type="NCBI Taxonomy" id="60889"/>
    <lineage>
        <taxon>Eukaryota</taxon>
        <taxon>Metazoa</taxon>
        <taxon>Ecdysozoa</taxon>
        <taxon>Arthropoda</taxon>
        <taxon>Hexapoda</taxon>
        <taxon>Insecta</taxon>
        <taxon>Pterygota</taxon>
        <taxon>Neoptera</taxon>
        <taxon>Endopterygota</taxon>
        <taxon>Hymenoptera</taxon>
        <taxon>Apocrita</taxon>
        <taxon>Aculeata</taxon>
        <taxon>Apoidea</taxon>
        <taxon>Anthophila</taxon>
        <taxon>Apidae</taxon>
        <taxon>Melipona</taxon>
    </lineage>
</organism>
<evidence type="ECO:0000313" key="2">
    <source>
        <dbReference type="EMBL" id="KAK1132892.1"/>
    </source>
</evidence>
<keyword evidence="3" id="KW-1185">Reference proteome</keyword>
<sequence length="113" mass="12993">MAENGIRQSAARISSPQTPSCVSILNFDTCHEKKGPRIEPRLGQTHRRSFCPSESNQSRSPKDIDEQGNDRVQRGCQGKNEEEARQREERKDRQKDEKRSLAHHYDEAASREC</sequence>
<comment type="caution">
    <text evidence="2">The sequence shown here is derived from an EMBL/GenBank/DDBJ whole genome shotgun (WGS) entry which is preliminary data.</text>
</comment>
<dbReference type="EMBL" id="JAHYIQ010000004">
    <property type="protein sequence ID" value="KAK1132892.1"/>
    <property type="molecule type" value="Genomic_DNA"/>
</dbReference>
<feature type="region of interest" description="Disordered" evidence="1">
    <location>
        <begin position="1"/>
        <end position="21"/>
    </location>
</feature>
<dbReference type="AlphaFoldDB" id="A0AA40G874"/>
<accession>A0AA40G874</accession>
<reference evidence="2" key="1">
    <citation type="submission" date="2021-10" db="EMBL/GenBank/DDBJ databases">
        <title>Melipona bicolor Genome sequencing and assembly.</title>
        <authorList>
            <person name="Araujo N.S."/>
            <person name="Arias M.C."/>
        </authorList>
    </citation>
    <scope>NUCLEOTIDE SEQUENCE</scope>
    <source>
        <strain evidence="2">USP_2M_L1-L4_2017</strain>
        <tissue evidence="2">Whole body</tissue>
    </source>
</reference>
<gene>
    <name evidence="2" type="ORF">K0M31_014260</name>
</gene>
<feature type="compositionally biased region" description="Polar residues" evidence="1">
    <location>
        <begin position="11"/>
        <end position="21"/>
    </location>
</feature>
<feature type="compositionally biased region" description="Basic and acidic residues" evidence="1">
    <location>
        <begin position="60"/>
        <end position="113"/>
    </location>
</feature>
<evidence type="ECO:0000256" key="1">
    <source>
        <dbReference type="SAM" id="MobiDB-lite"/>
    </source>
</evidence>
<evidence type="ECO:0000313" key="3">
    <source>
        <dbReference type="Proteomes" id="UP001177670"/>
    </source>
</evidence>